<feature type="region of interest" description="Disordered" evidence="1">
    <location>
        <begin position="1"/>
        <end position="39"/>
    </location>
</feature>
<sequence>IPHRDNDRKKAEEKEIQNANRSSASPASTSPSLRADNFNCSQSTMDQTANLLKCQCEPYESSSSHQKVVESADYLQLTSASYVDSKTCDYSLSVTGQPIVIRLRLRGVAFVLVATLVVVAVAVGVSKIRAKPTLHVTFPASTAT</sequence>
<reference evidence="3" key="1">
    <citation type="submission" date="2021-04" db="EMBL/GenBank/DDBJ databases">
        <authorList>
            <consortium name="Molecular Ecology Group"/>
        </authorList>
    </citation>
    <scope>NUCLEOTIDE SEQUENCE</scope>
</reference>
<feature type="transmembrane region" description="Helical" evidence="2">
    <location>
        <begin position="107"/>
        <end position="125"/>
    </location>
</feature>
<feature type="non-terminal residue" evidence="3">
    <location>
        <position position="1"/>
    </location>
</feature>
<accession>A0A8S3ZJ64</accession>
<feature type="non-terminal residue" evidence="3">
    <location>
        <position position="144"/>
    </location>
</feature>
<evidence type="ECO:0000256" key="1">
    <source>
        <dbReference type="SAM" id="MobiDB-lite"/>
    </source>
</evidence>
<feature type="compositionally biased region" description="Low complexity" evidence="1">
    <location>
        <begin position="22"/>
        <end position="32"/>
    </location>
</feature>
<keyword evidence="2" id="KW-0812">Transmembrane</keyword>
<keyword evidence="2" id="KW-0472">Membrane</keyword>
<keyword evidence="4" id="KW-1185">Reference proteome</keyword>
<evidence type="ECO:0000313" key="4">
    <source>
        <dbReference type="Proteomes" id="UP000678393"/>
    </source>
</evidence>
<organism evidence="3 4">
    <name type="scientific">Candidula unifasciata</name>
    <dbReference type="NCBI Taxonomy" id="100452"/>
    <lineage>
        <taxon>Eukaryota</taxon>
        <taxon>Metazoa</taxon>
        <taxon>Spiralia</taxon>
        <taxon>Lophotrochozoa</taxon>
        <taxon>Mollusca</taxon>
        <taxon>Gastropoda</taxon>
        <taxon>Heterobranchia</taxon>
        <taxon>Euthyneura</taxon>
        <taxon>Panpulmonata</taxon>
        <taxon>Eupulmonata</taxon>
        <taxon>Stylommatophora</taxon>
        <taxon>Helicina</taxon>
        <taxon>Helicoidea</taxon>
        <taxon>Geomitridae</taxon>
        <taxon>Candidula</taxon>
    </lineage>
</organism>
<comment type="caution">
    <text evidence="3">The sequence shown here is derived from an EMBL/GenBank/DDBJ whole genome shotgun (WGS) entry which is preliminary data.</text>
</comment>
<proteinExistence type="predicted"/>
<evidence type="ECO:0000256" key="2">
    <source>
        <dbReference type="SAM" id="Phobius"/>
    </source>
</evidence>
<keyword evidence="2" id="KW-1133">Transmembrane helix</keyword>
<feature type="compositionally biased region" description="Basic and acidic residues" evidence="1">
    <location>
        <begin position="1"/>
        <end position="16"/>
    </location>
</feature>
<evidence type="ECO:0000313" key="3">
    <source>
        <dbReference type="EMBL" id="CAG5129503.1"/>
    </source>
</evidence>
<protein>
    <submittedName>
        <fullName evidence="3">Uncharacterized protein</fullName>
    </submittedName>
</protein>
<dbReference type="EMBL" id="CAJHNH020003531">
    <property type="protein sequence ID" value="CAG5129503.1"/>
    <property type="molecule type" value="Genomic_DNA"/>
</dbReference>
<gene>
    <name evidence="3" type="ORF">CUNI_LOCUS15061</name>
</gene>
<dbReference type="Proteomes" id="UP000678393">
    <property type="component" value="Unassembled WGS sequence"/>
</dbReference>
<name>A0A8S3ZJ64_9EUPU</name>
<dbReference type="AlphaFoldDB" id="A0A8S3ZJ64"/>